<name>A0A9X9NG02_BACFG</name>
<sequence length="504" mass="59057">MSTVLFYTTGGQGFQEAFQLEEAIENQRKGNNVFYLSCDHAIGGCLENPLYNKAICCKCEFFQRQRAQKYLLNMKDFHTVSEFCSERIYEKILSVAISYDSIEEFREIQYEGVEIGYGALSSYISLTRNMNPTLTNEVRRYLDALLYQQILLIEVLKTVFALLNPDLLVFHNGRFAQYKPILGLAQKKNINFICTESYMLSETDVRKCYFYNDIPHSAKANNLIYNSIWESYLNIEERDRLARSFFEKRRNALYAGDKIYVKDQKEGKLPDCWDKSKKNIVIFNSSEDEFCAVNREVDECALFPSQILGIKTILERYKNRNDFHFYLRIHPNLAGVEFDYHTGLYELNYSNLTVISADSEVSSYGLMDAADEIIVFGSTIGVEAAYWGKRVICLGFAFYRLLEVVYVPNTVDELWQMIENDNLPSLYNENTLKYGLFYVSDHHERSKYVNCNMRYYNIFGKKYQIPSYQTLFNSTFLYLIFNGLYRRFIALSFLFSRFKRVPIK</sequence>
<dbReference type="InterPro" id="IPR007833">
    <property type="entry name" value="Capsule_polysaccharide_synth"/>
</dbReference>
<reference evidence="1" key="1">
    <citation type="submission" date="2022-08" db="EMBL/GenBank/DDBJ databases">
        <title>Genome Sequencing of Bacteroides fragilis Group Isolates with Nanopore Technology.</title>
        <authorList>
            <person name="Tisza M.J."/>
            <person name="Smith D."/>
            <person name="Dekker J.P."/>
        </authorList>
    </citation>
    <scope>NUCLEOTIDE SEQUENCE</scope>
    <source>
        <strain evidence="1">BFG-49</strain>
    </source>
</reference>
<dbReference type="AlphaFoldDB" id="A0A9X9NG02"/>
<dbReference type="GO" id="GO:0015774">
    <property type="term" value="P:polysaccharide transport"/>
    <property type="evidence" value="ECO:0007669"/>
    <property type="project" value="InterPro"/>
</dbReference>
<gene>
    <name evidence="1" type="ORF">NXW39_00480</name>
</gene>
<evidence type="ECO:0000313" key="2">
    <source>
        <dbReference type="Proteomes" id="UP001058403"/>
    </source>
</evidence>
<evidence type="ECO:0000313" key="1">
    <source>
        <dbReference type="EMBL" id="UVO90108.1"/>
    </source>
</evidence>
<proteinExistence type="predicted"/>
<dbReference type="Pfam" id="PF05159">
    <property type="entry name" value="Capsule_synth"/>
    <property type="match status" value="1"/>
</dbReference>
<dbReference type="RefSeq" id="WP_258727423.1">
    <property type="nucleotide sequence ID" value="NZ_CAXSVT010000002.1"/>
</dbReference>
<protein>
    <recommendedName>
        <fullName evidence="3">Capsule polysaccharide biosynthesis family protein</fullName>
    </recommendedName>
</protein>
<dbReference type="Proteomes" id="UP001058403">
    <property type="component" value="Chromosome"/>
</dbReference>
<dbReference type="InterPro" id="IPR043148">
    <property type="entry name" value="TagF_C"/>
</dbReference>
<accession>A0A9X9NG02</accession>
<dbReference type="GO" id="GO:0000271">
    <property type="term" value="P:polysaccharide biosynthetic process"/>
    <property type="evidence" value="ECO:0007669"/>
    <property type="project" value="InterPro"/>
</dbReference>
<dbReference type="EMBL" id="CP103070">
    <property type="protein sequence ID" value="UVO90108.1"/>
    <property type="molecule type" value="Genomic_DNA"/>
</dbReference>
<organism evidence="1 2">
    <name type="scientific">Bacteroides fragilis</name>
    <dbReference type="NCBI Taxonomy" id="817"/>
    <lineage>
        <taxon>Bacteria</taxon>
        <taxon>Pseudomonadati</taxon>
        <taxon>Bacteroidota</taxon>
        <taxon>Bacteroidia</taxon>
        <taxon>Bacteroidales</taxon>
        <taxon>Bacteroidaceae</taxon>
        <taxon>Bacteroides</taxon>
    </lineage>
</organism>
<evidence type="ECO:0008006" key="3">
    <source>
        <dbReference type="Google" id="ProtNLM"/>
    </source>
</evidence>
<dbReference type="Gene3D" id="3.40.50.12580">
    <property type="match status" value="1"/>
</dbReference>